<dbReference type="Proteomes" id="UP000320176">
    <property type="component" value="Unassembled WGS sequence"/>
</dbReference>
<dbReference type="InterPro" id="IPR050953">
    <property type="entry name" value="N4_N6_ade-DNA_methylase"/>
</dbReference>
<dbReference type="GO" id="GO:0009007">
    <property type="term" value="F:site-specific DNA-methyltransferase (adenine-specific) activity"/>
    <property type="evidence" value="ECO:0007669"/>
    <property type="project" value="UniProtKB-EC"/>
</dbReference>
<keyword evidence="8" id="KW-1185">Reference proteome</keyword>
<dbReference type="RefSeq" id="WP_146517984.1">
    <property type="nucleotide sequence ID" value="NZ_CP151726.1"/>
</dbReference>
<dbReference type="PRINTS" id="PR00507">
    <property type="entry name" value="N12N6MTFRASE"/>
</dbReference>
<evidence type="ECO:0000259" key="6">
    <source>
        <dbReference type="Pfam" id="PF02384"/>
    </source>
</evidence>
<dbReference type="GO" id="GO:0032259">
    <property type="term" value="P:methylation"/>
    <property type="evidence" value="ECO:0007669"/>
    <property type="project" value="UniProtKB-KW"/>
</dbReference>
<dbReference type="EC" id="2.1.1.72" evidence="2"/>
<keyword evidence="3 7" id="KW-0489">Methyltransferase</keyword>
<dbReference type="AlphaFoldDB" id="A0A5C6B761"/>
<reference evidence="7 8" key="1">
    <citation type="submission" date="2019-02" db="EMBL/GenBank/DDBJ databases">
        <title>Deep-cultivation of Planctomycetes and their phenomic and genomic characterization uncovers novel biology.</title>
        <authorList>
            <person name="Wiegand S."/>
            <person name="Jogler M."/>
            <person name="Boedeker C."/>
            <person name="Pinto D."/>
            <person name="Vollmers J."/>
            <person name="Rivas-Marin E."/>
            <person name="Kohn T."/>
            <person name="Peeters S.H."/>
            <person name="Heuer A."/>
            <person name="Rast P."/>
            <person name="Oberbeckmann S."/>
            <person name="Bunk B."/>
            <person name="Jeske O."/>
            <person name="Meyerdierks A."/>
            <person name="Storesund J.E."/>
            <person name="Kallscheuer N."/>
            <person name="Luecker S."/>
            <person name="Lage O.M."/>
            <person name="Pohl T."/>
            <person name="Merkel B.J."/>
            <person name="Hornburger P."/>
            <person name="Mueller R.-W."/>
            <person name="Bruemmer F."/>
            <person name="Labrenz M."/>
            <person name="Spormann A.M."/>
            <person name="Op Den Camp H."/>
            <person name="Overmann J."/>
            <person name="Amann R."/>
            <person name="Jetten M.S.M."/>
            <person name="Mascher T."/>
            <person name="Medema M.H."/>
            <person name="Devos D.P."/>
            <person name="Kaster A.-K."/>
            <person name="Ovreas L."/>
            <person name="Rohde M."/>
            <person name="Galperin M.Y."/>
            <person name="Jogler C."/>
        </authorList>
    </citation>
    <scope>NUCLEOTIDE SEQUENCE [LARGE SCALE GENOMIC DNA]</scope>
    <source>
        <strain evidence="7 8">Pla52n</strain>
    </source>
</reference>
<evidence type="ECO:0000313" key="8">
    <source>
        <dbReference type="Proteomes" id="UP000320176"/>
    </source>
</evidence>
<dbReference type="SUPFAM" id="SSF53335">
    <property type="entry name" value="S-adenosyl-L-methionine-dependent methyltransferases"/>
    <property type="match status" value="1"/>
</dbReference>
<evidence type="ECO:0000256" key="2">
    <source>
        <dbReference type="ARBA" id="ARBA00011900"/>
    </source>
</evidence>
<dbReference type="Pfam" id="PF02384">
    <property type="entry name" value="N6_Mtase"/>
    <property type="match status" value="1"/>
</dbReference>
<dbReference type="InterPro" id="IPR029063">
    <property type="entry name" value="SAM-dependent_MTases_sf"/>
</dbReference>
<comment type="caution">
    <text evidence="7">The sequence shown here is derived from an EMBL/GenBank/DDBJ whole genome shotgun (WGS) entry which is preliminary data.</text>
</comment>
<proteinExistence type="inferred from homology"/>
<protein>
    <recommendedName>
        <fullName evidence="2">site-specific DNA-methyltransferase (adenine-specific)</fullName>
        <ecNumber evidence="2">2.1.1.72</ecNumber>
    </recommendedName>
</protein>
<evidence type="ECO:0000256" key="4">
    <source>
        <dbReference type="ARBA" id="ARBA00022679"/>
    </source>
</evidence>
<dbReference type="GO" id="GO:0003677">
    <property type="term" value="F:DNA binding"/>
    <property type="evidence" value="ECO:0007669"/>
    <property type="project" value="InterPro"/>
</dbReference>
<sequence>MKLSTVKTQLVACGYRPDWLRHDYRFRDDQTVKPLVGFAQLPFDARSSCIAVLESEGDPRREVEQCRATGAPLVFVCTDNSLLWWTQGVGKAQFKESISEDRVEEFFKDRKDDFSPNAIYRAKTWGRFRSEFQLSFVDAGLMPLVEEEVGTSLERLIERNVTTTKSRLGWDAISEQQGHWLLKSVFWLVSAKILRDKEVPNFEQLDLLDVDAVFAALAGHYGTPAIPISSKAKHNAIALVAQDIARFSNLAMTTTEALAYVYENTLISKATRAELGTHSTPAYLVDYIVGHLSDWIQEIPEENRSVFEPACGHAAFLVSAMRLLTELLPENKATPGRRRQYLRKRIHGLDKDAFALELARLALTLTDLPNPDGWDLEAEDMFLTDDIETQAKSSTIVLANPPFENFSETELQHYAARGAPPTVHNKAVEMLRRTLANMQPGSVFGFVMPQSMLHGRFARDVRKSMLEDFELREISLFADNVFSFADVESAVLIGRRTARAKASSSKVLFQRVREWEMDRFRSAYESSNPKHVPQTRFVEDNEWDMRVPDLEEVWSHLAENVAIAKLATMGKGLEYKGKFLEKGSETISIEPFGQSVQGFAKFSPPDVALHSLPTMYFMSLDEQVIRRPQTGTTTCTPQLLVNYAPVSRGPWRLKALLDEKGHPVTSRFITVRSEKLSLQAVWAILNSPIANAFAFSYLGKRDNIVGVMRKIPMPSTSDFAAVHAAVDRYFDAARSDESAKITQQLLAEVDAAVLRQYNLPIDLEYQLLSLFDGWDRLGVPFKQSVLLPKSLAGKVRFSDFVRYEKDWRKTNRRRGHLIDKKIDETITKDERMELEGLQAYAEYYLDRETPLPMGELEKAENLLLASAANKGDER</sequence>
<evidence type="ECO:0000256" key="5">
    <source>
        <dbReference type="ARBA" id="ARBA00047942"/>
    </source>
</evidence>
<comment type="catalytic activity">
    <reaction evidence="5">
        <text>a 2'-deoxyadenosine in DNA + S-adenosyl-L-methionine = an N(6)-methyl-2'-deoxyadenosine in DNA + S-adenosyl-L-homocysteine + H(+)</text>
        <dbReference type="Rhea" id="RHEA:15197"/>
        <dbReference type="Rhea" id="RHEA-COMP:12418"/>
        <dbReference type="Rhea" id="RHEA-COMP:12419"/>
        <dbReference type="ChEBI" id="CHEBI:15378"/>
        <dbReference type="ChEBI" id="CHEBI:57856"/>
        <dbReference type="ChEBI" id="CHEBI:59789"/>
        <dbReference type="ChEBI" id="CHEBI:90615"/>
        <dbReference type="ChEBI" id="CHEBI:90616"/>
        <dbReference type="EC" id="2.1.1.72"/>
    </reaction>
</comment>
<feature type="domain" description="DNA methylase adenine-specific" evidence="6">
    <location>
        <begin position="256"/>
        <end position="513"/>
    </location>
</feature>
<name>A0A5C6B761_9BACT</name>
<gene>
    <name evidence="7" type="ORF">Pla52n_04030</name>
</gene>
<accession>A0A5C6B761</accession>
<dbReference type="Gene3D" id="3.40.50.150">
    <property type="entry name" value="Vaccinia Virus protein VP39"/>
    <property type="match status" value="1"/>
</dbReference>
<evidence type="ECO:0000256" key="3">
    <source>
        <dbReference type="ARBA" id="ARBA00022603"/>
    </source>
</evidence>
<dbReference type="PANTHER" id="PTHR33841:SF1">
    <property type="entry name" value="DNA METHYLTRANSFERASE A"/>
    <property type="match status" value="1"/>
</dbReference>
<dbReference type="OrthoDB" id="9806213at2"/>
<comment type="similarity">
    <text evidence="1">Belongs to the N(4)/N(6)-methyltransferase family.</text>
</comment>
<dbReference type="GO" id="GO:0008170">
    <property type="term" value="F:N-methyltransferase activity"/>
    <property type="evidence" value="ECO:0007669"/>
    <property type="project" value="InterPro"/>
</dbReference>
<keyword evidence="4" id="KW-0808">Transferase</keyword>
<organism evidence="7 8">
    <name type="scientific">Stieleria varia</name>
    <dbReference type="NCBI Taxonomy" id="2528005"/>
    <lineage>
        <taxon>Bacteria</taxon>
        <taxon>Pseudomonadati</taxon>
        <taxon>Planctomycetota</taxon>
        <taxon>Planctomycetia</taxon>
        <taxon>Pirellulales</taxon>
        <taxon>Pirellulaceae</taxon>
        <taxon>Stieleria</taxon>
    </lineage>
</organism>
<dbReference type="PANTHER" id="PTHR33841">
    <property type="entry name" value="DNA METHYLTRANSFERASE YEEA-RELATED"/>
    <property type="match status" value="1"/>
</dbReference>
<evidence type="ECO:0000256" key="1">
    <source>
        <dbReference type="ARBA" id="ARBA00006594"/>
    </source>
</evidence>
<evidence type="ECO:0000313" key="7">
    <source>
        <dbReference type="EMBL" id="TWU07828.1"/>
    </source>
</evidence>
<dbReference type="InterPro" id="IPR003356">
    <property type="entry name" value="DNA_methylase_A-5"/>
</dbReference>
<dbReference type="EMBL" id="SJPN01000001">
    <property type="protein sequence ID" value="TWU07828.1"/>
    <property type="molecule type" value="Genomic_DNA"/>
</dbReference>